<evidence type="ECO:0000256" key="7">
    <source>
        <dbReference type="SAM" id="MobiDB-lite"/>
    </source>
</evidence>
<dbReference type="PANTHER" id="PTHR24377">
    <property type="entry name" value="IP01015P-RELATED"/>
    <property type="match status" value="1"/>
</dbReference>
<protein>
    <recommendedName>
        <fullName evidence="8">C2H2-type domain-containing protein</fullName>
    </recommendedName>
</protein>
<keyword evidence="1" id="KW-0479">Metal-binding</keyword>
<dbReference type="FunFam" id="3.30.160.60:FF:002869">
    <property type="entry name" value="Comb gap splice variant cg14"/>
    <property type="match status" value="1"/>
</dbReference>
<sequence>MNDEGASSSNVHVEIDKGEEFNFEYDLNTTKNPTGTAGNGKKSEPTRMYRMMKRTRAQVYYCELCQKEIRYPSKITEHIRKHTGERPYRCSFCGQCFSQAHTLKSHVLSHGNQMPYKCSYCNTEFTTVNRRKMHEKTHMMGIGYDLNSDEGYLQVIPAEKDGDNSQMNVREENEGGEIVGVFECPLGCGFQSYEENIVVEHISMDHERYEEVWEDEEQQQQIVEENEQHEHEINGITSHVIKGEQVPSKYVCGETILVENYNETGQMYEYFEDNVEYEQAGTSNNQQTNEEGQEHVVYLEQSAIPLNEVEIQTSDGLLEIYTEEEEGVEEGEEEEEEIIDSKNGVLQNAPGLIRKESEIGRNHLYGQIIMDELVQVIGDDEEKVRVIVDPNPPKRGTKSQADWVESSRHLTEVVVDASTLEMAAPVRHLKQGFLGVTTKRRKPTKDAKNLDWIIDAVAKGVDVNSASPHHRRKPQMHKCEYCGKIDKYPSKIKAHMRTHTGEKPFKCEICGMAFAQRTPMRLHLRRHFDQKPYECLVEGCKERFVSGALLRTHVEKKHLNKKKYVCIRGCGRVFSSAHNQRVHESKCVHNLYMNWNEVNTDSDYEERYQQEDDEEDGGGIYEENELEMEEENEIYEEEEEEDGQMIGNEEEEEHIVIEQPSTSSNSANENHVFLHP</sequence>
<keyword evidence="3 6" id="KW-0863">Zinc-finger</keyword>
<dbReference type="InterPro" id="IPR050826">
    <property type="entry name" value="Krueppel_C2H2_ZnFinger"/>
</dbReference>
<dbReference type="InterPro" id="IPR013087">
    <property type="entry name" value="Znf_C2H2_type"/>
</dbReference>
<feature type="compositionally biased region" description="Acidic residues" evidence="7">
    <location>
        <begin position="611"/>
        <end position="653"/>
    </location>
</feature>
<dbReference type="SUPFAM" id="SSF57667">
    <property type="entry name" value="beta-beta-alpha zinc fingers"/>
    <property type="match status" value="4"/>
</dbReference>
<evidence type="ECO:0000256" key="6">
    <source>
        <dbReference type="PROSITE-ProRule" id="PRU00042"/>
    </source>
</evidence>
<keyword evidence="2" id="KW-0677">Repeat</keyword>
<evidence type="ECO:0000256" key="4">
    <source>
        <dbReference type="ARBA" id="ARBA00022833"/>
    </source>
</evidence>
<dbReference type="Proteomes" id="UP001152747">
    <property type="component" value="Unassembled WGS sequence"/>
</dbReference>
<dbReference type="SMART" id="SM00355">
    <property type="entry name" value="ZnF_C2H2"/>
    <property type="match status" value="8"/>
</dbReference>
<evidence type="ECO:0000313" key="9">
    <source>
        <dbReference type="EMBL" id="CAI5438924.1"/>
    </source>
</evidence>
<dbReference type="Pfam" id="PF00096">
    <property type="entry name" value="zf-C2H2"/>
    <property type="match status" value="2"/>
</dbReference>
<keyword evidence="5" id="KW-0539">Nucleus</keyword>
<comment type="caution">
    <text evidence="9">The sequence shown here is derived from an EMBL/GenBank/DDBJ whole genome shotgun (WGS) entry which is preliminary data.</text>
</comment>
<dbReference type="OrthoDB" id="3437960at2759"/>
<evidence type="ECO:0000313" key="10">
    <source>
        <dbReference type="Proteomes" id="UP001152747"/>
    </source>
</evidence>
<feature type="domain" description="C2H2-type" evidence="8">
    <location>
        <begin position="505"/>
        <end position="532"/>
    </location>
</feature>
<evidence type="ECO:0000256" key="3">
    <source>
        <dbReference type="ARBA" id="ARBA00022771"/>
    </source>
</evidence>
<keyword evidence="10" id="KW-1185">Reference proteome</keyword>
<dbReference type="EMBL" id="CANHGI010000001">
    <property type="protein sequence ID" value="CAI5438924.1"/>
    <property type="molecule type" value="Genomic_DNA"/>
</dbReference>
<feature type="domain" description="C2H2-type" evidence="8">
    <location>
        <begin position="477"/>
        <end position="504"/>
    </location>
</feature>
<evidence type="ECO:0000256" key="1">
    <source>
        <dbReference type="ARBA" id="ARBA00022723"/>
    </source>
</evidence>
<feature type="domain" description="C2H2-type" evidence="8">
    <location>
        <begin position="564"/>
        <end position="589"/>
    </location>
</feature>
<feature type="region of interest" description="Disordered" evidence="7">
    <location>
        <begin position="606"/>
        <end position="676"/>
    </location>
</feature>
<feature type="domain" description="C2H2-type" evidence="8">
    <location>
        <begin position="60"/>
        <end position="87"/>
    </location>
</feature>
<reference evidence="9" key="1">
    <citation type="submission" date="2022-11" db="EMBL/GenBank/DDBJ databases">
        <authorList>
            <person name="Kikuchi T."/>
        </authorList>
    </citation>
    <scope>NUCLEOTIDE SEQUENCE</scope>
    <source>
        <strain evidence="9">PS1010</strain>
    </source>
</reference>
<dbReference type="GO" id="GO:0008270">
    <property type="term" value="F:zinc ion binding"/>
    <property type="evidence" value="ECO:0007669"/>
    <property type="project" value="UniProtKB-KW"/>
</dbReference>
<evidence type="ECO:0000256" key="2">
    <source>
        <dbReference type="ARBA" id="ARBA00022737"/>
    </source>
</evidence>
<dbReference type="FunFam" id="3.30.160.60:FF:002343">
    <property type="entry name" value="Zinc finger protein 33A"/>
    <property type="match status" value="1"/>
</dbReference>
<feature type="compositionally biased region" description="Polar residues" evidence="7">
    <location>
        <begin position="659"/>
        <end position="669"/>
    </location>
</feature>
<accession>A0A9P1MWX6</accession>
<dbReference type="Gene3D" id="3.30.160.60">
    <property type="entry name" value="Classic Zinc Finger"/>
    <property type="match status" value="5"/>
</dbReference>
<feature type="domain" description="C2H2-type" evidence="8">
    <location>
        <begin position="88"/>
        <end position="115"/>
    </location>
</feature>
<keyword evidence="4" id="KW-0862">Zinc</keyword>
<dbReference type="InterPro" id="IPR036236">
    <property type="entry name" value="Znf_C2H2_sf"/>
</dbReference>
<dbReference type="PROSITE" id="PS00028">
    <property type="entry name" value="ZINC_FINGER_C2H2_1"/>
    <property type="match status" value="6"/>
</dbReference>
<evidence type="ECO:0000259" key="8">
    <source>
        <dbReference type="PROSITE" id="PS50157"/>
    </source>
</evidence>
<name>A0A9P1MWX6_9PELO</name>
<dbReference type="PROSITE" id="PS50157">
    <property type="entry name" value="ZINC_FINGER_C2H2_2"/>
    <property type="match status" value="7"/>
</dbReference>
<feature type="domain" description="C2H2-type" evidence="8">
    <location>
        <begin position="116"/>
        <end position="138"/>
    </location>
</feature>
<proteinExistence type="predicted"/>
<evidence type="ECO:0000256" key="5">
    <source>
        <dbReference type="ARBA" id="ARBA00023242"/>
    </source>
</evidence>
<dbReference type="AlphaFoldDB" id="A0A9P1MWX6"/>
<gene>
    <name evidence="9" type="ORF">CAMP_LOCUS1561</name>
</gene>
<feature type="domain" description="C2H2-type" evidence="8">
    <location>
        <begin position="533"/>
        <end position="563"/>
    </location>
</feature>
<organism evidence="9 10">
    <name type="scientific">Caenorhabditis angaria</name>
    <dbReference type="NCBI Taxonomy" id="860376"/>
    <lineage>
        <taxon>Eukaryota</taxon>
        <taxon>Metazoa</taxon>
        <taxon>Ecdysozoa</taxon>
        <taxon>Nematoda</taxon>
        <taxon>Chromadorea</taxon>
        <taxon>Rhabditida</taxon>
        <taxon>Rhabditina</taxon>
        <taxon>Rhabditomorpha</taxon>
        <taxon>Rhabditoidea</taxon>
        <taxon>Rhabditidae</taxon>
        <taxon>Peloderinae</taxon>
        <taxon>Caenorhabditis</taxon>
    </lineage>
</organism>